<keyword evidence="3" id="KW-0272">Extracellular matrix</keyword>
<evidence type="ECO:0000256" key="1">
    <source>
        <dbReference type="ARBA" id="ARBA00004498"/>
    </source>
</evidence>
<evidence type="ECO:0000256" key="11">
    <source>
        <dbReference type="PROSITE-ProRule" id="PRU00175"/>
    </source>
</evidence>
<dbReference type="PROSITE" id="PS51020">
    <property type="entry name" value="SPONDIN"/>
    <property type="match status" value="1"/>
</dbReference>
<organism evidence="17 18">
    <name type="scientific">Labeo rohita</name>
    <name type="common">Indian major carp</name>
    <name type="synonym">Cyprinus rohita</name>
    <dbReference type="NCBI Taxonomy" id="84645"/>
    <lineage>
        <taxon>Eukaryota</taxon>
        <taxon>Metazoa</taxon>
        <taxon>Chordata</taxon>
        <taxon>Craniata</taxon>
        <taxon>Vertebrata</taxon>
        <taxon>Euteleostomi</taxon>
        <taxon>Actinopterygii</taxon>
        <taxon>Neopterygii</taxon>
        <taxon>Teleostei</taxon>
        <taxon>Ostariophysi</taxon>
        <taxon>Cypriniformes</taxon>
        <taxon>Cyprinidae</taxon>
        <taxon>Labeoninae</taxon>
        <taxon>Labeonini</taxon>
        <taxon>Labeo</taxon>
    </lineage>
</organism>
<keyword evidence="2" id="KW-0964">Secreted</keyword>
<evidence type="ECO:0000259" key="16">
    <source>
        <dbReference type="PROSITE" id="PS51020"/>
    </source>
</evidence>
<evidence type="ECO:0000256" key="13">
    <source>
        <dbReference type="SAM" id="SignalP"/>
    </source>
</evidence>
<keyword evidence="9" id="KW-1015">Disulfide bond</keyword>
<dbReference type="PANTHER" id="PTHR11311">
    <property type="entry name" value="SPONDIN"/>
    <property type="match status" value="1"/>
</dbReference>
<keyword evidence="5 13" id="KW-0732">Signal</keyword>
<evidence type="ECO:0000256" key="12">
    <source>
        <dbReference type="SAM" id="Coils"/>
    </source>
</evidence>
<keyword evidence="12" id="KW-0175">Coiled coil</keyword>
<evidence type="ECO:0000256" key="8">
    <source>
        <dbReference type="ARBA" id="ARBA00022889"/>
    </source>
</evidence>
<comment type="caution">
    <text evidence="17">The sequence shown here is derived from an EMBL/GenBank/DDBJ whole genome shotgun (WGS) entry which is preliminary data.</text>
</comment>
<dbReference type="Proteomes" id="UP000830375">
    <property type="component" value="Unassembled WGS sequence"/>
</dbReference>
<evidence type="ECO:0000256" key="7">
    <source>
        <dbReference type="ARBA" id="ARBA00022833"/>
    </source>
</evidence>
<keyword evidence="7" id="KW-0862">Zinc</keyword>
<dbReference type="NCBIfam" id="NF038123">
    <property type="entry name" value="NF038123_dom"/>
    <property type="match status" value="1"/>
</dbReference>
<dbReference type="SMART" id="SM01190">
    <property type="entry name" value="EMP24_GP25L"/>
    <property type="match status" value="1"/>
</dbReference>
<dbReference type="PROSITE" id="PS50866">
    <property type="entry name" value="GOLD"/>
    <property type="match status" value="1"/>
</dbReference>
<dbReference type="PROSITE" id="PS50089">
    <property type="entry name" value="ZF_RING_2"/>
    <property type="match status" value="1"/>
</dbReference>
<evidence type="ECO:0000256" key="5">
    <source>
        <dbReference type="ARBA" id="ARBA00022729"/>
    </source>
</evidence>
<gene>
    <name evidence="17" type="ORF">H4Q32_021330</name>
</gene>
<dbReference type="Gene3D" id="2.60.40.2130">
    <property type="entry name" value="F-spondin domain"/>
    <property type="match status" value="1"/>
</dbReference>
<dbReference type="Pfam" id="PF14634">
    <property type="entry name" value="zf-RING_5"/>
    <property type="match status" value="1"/>
</dbReference>
<dbReference type="Pfam" id="PF19028">
    <property type="entry name" value="TSP1_spondin"/>
    <property type="match status" value="1"/>
</dbReference>
<dbReference type="PROSITE" id="PS50092">
    <property type="entry name" value="TSP1"/>
    <property type="match status" value="1"/>
</dbReference>
<evidence type="ECO:0000259" key="15">
    <source>
        <dbReference type="PROSITE" id="PS50866"/>
    </source>
</evidence>
<feature type="domain" description="RING-type" evidence="14">
    <location>
        <begin position="553"/>
        <end position="592"/>
    </location>
</feature>
<dbReference type="InterPro" id="IPR009465">
    <property type="entry name" value="Spondin_N"/>
</dbReference>
<evidence type="ECO:0000313" key="17">
    <source>
        <dbReference type="EMBL" id="KAI2657223.1"/>
    </source>
</evidence>
<keyword evidence="18" id="KW-1185">Reference proteome</keyword>
<dbReference type="PANTHER" id="PTHR11311:SF32">
    <property type="entry name" value="SPON2B PROTEIN"/>
    <property type="match status" value="1"/>
</dbReference>
<dbReference type="InterPro" id="IPR051418">
    <property type="entry name" value="Spondin/Thrombospondin_T1"/>
</dbReference>
<name>A0ABQ8M5W5_LABRO</name>
<protein>
    <submittedName>
        <fullName evidence="17">Spondin-2</fullName>
    </submittedName>
</protein>
<evidence type="ECO:0000256" key="9">
    <source>
        <dbReference type="ARBA" id="ARBA00023157"/>
    </source>
</evidence>
<sequence length="792" mass="89640">MEKMTSLEVNCWLQWLTVTLALLSGVPAMPVDVDRVCMAPSAAKYRLTFTGQWTQTAFPKHYPLYRPPAQWSPIIGVTHSSDYHIWQRNEYASNGVREFSERGEAWTLIKEVEAAGERIQSVYGLFSAPAVVGGTGQAITEFEVYARHSLLSFIVRIVPSPDWFVGIDSLNLCEGDHWIENISLDLYPYDAGTDSGFTFSSPNFETIPQDKITQITASFPSHPANSFYYPRLKHLPPIGKVSLTKIKNNQIFSLPIQPTQSNQIPSGNEIDVSLINTPLDCEVSVWSPWGLCKGQCGEKGVKHRTRYIHMHPANNGAACPPLEEKKLCIPDNSMNVRLTGLLLASFVILAPAMYFDLGEQEEKCIIEEIPEDTLVSGNFLLEHWDENKKGNIRHLGLTVTVRDPNHAVVLLKRFGKYGKFTFTSQASGQHYLCMQSNSTRFSVFAGDRLKVHLDVQMGEHTIDPNAEKAKDTMKVMENNLQHLIDQMRYISRQQNFQREREEKFRQMSEETNGNVLWWAIIQTSILLSVGIWQMKNLKNFLIEKKIMSHWICCNSCFVSSGPERQLAVTNCGHVICNVCFQRGTQGICFICKAKCQISPLSDKSSSEVQELFSDISAVAVKYFSEISKVLQFQARHQKRLLAHYQQKIERMKEDRLKMQQEIQKMSKKISEQNAYISKLEMTVQNQRADSIEINSRGHSHKPDVLSRICLRSSPKDCRIGTVPHRASSQSTMGSHSAPFSATVREFSSGLREPVMNPSHNVAYRRESSWETPVFKLPSAYKYASVSSLGPPP</sequence>
<dbReference type="InterPro" id="IPR036383">
    <property type="entry name" value="TSP1_rpt_sf"/>
</dbReference>
<feature type="coiled-coil region" evidence="12">
    <location>
        <begin position="634"/>
        <end position="668"/>
    </location>
</feature>
<keyword evidence="10" id="KW-0325">Glycoprotein</keyword>
<feature type="signal peptide" evidence="13">
    <location>
        <begin position="1"/>
        <end position="28"/>
    </location>
</feature>
<dbReference type="InterPro" id="IPR001841">
    <property type="entry name" value="Znf_RING"/>
</dbReference>
<keyword evidence="8" id="KW-0130">Cell adhesion</keyword>
<dbReference type="Pfam" id="PF06468">
    <property type="entry name" value="Spond_N"/>
    <property type="match status" value="1"/>
</dbReference>
<keyword evidence="6 11" id="KW-0863">Zinc-finger</keyword>
<dbReference type="Pfam" id="PF01105">
    <property type="entry name" value="EMP24_GP25L"/>
    <property type="match status" value="1"/>
</dbReference>
<dbReference type="SUPFAM" id="SSF82895">
    <property type="entry name" value="TSP-1 type 1 repeat"/>
    <property type="match status" value="1"/>
</dbReference>
<evidence type="ECO:0000256" key="10">
    <source>
        <dbReference type="ARBA" id="ARBA00023180"/>
    </source>
</evidence>
<comment type="subcellular location">
    <subcellularLocation>
        <location evidence="1">Secreted</location>
        <location evidence="1">Extracellular space</location>
        <location evidence="1">Extracellular matrix</location>
    </subcellularLocation>
</comment>
<dbReference type="EMBL" id="JACTAM010000014">
    <property type="protein sequence ID" value="KAI2657223.1"/>
    <property type="molecule type" value="Genomic_DNA"/>
</dbReference>
<dbReference type="InterPro" id="IPR009038">
    <property type="entry name" value="GOLD_dom"/>
</dbReference>
<evidence type="ECO:0000256" key="2">
    <source>
        <dbReference type="ARBA" id="ARBA00022525"/>
    </source>
</evidence>
<dbReference type="Gene3D" id="2.20.100.10">
    <property type="entry name" value="Thrombospondin type-1 (TSP1) repeat"/>
    <property type="match status" value="1"/>
</dbReference>
<dbReference type="InterPro" id="IPR038678">
    <property type="entry name" value="Spondin_N_sf"/>
</dbReference>
<evidence type="ECO:0000256" key="3">
    <source>
        <dbReference type="ARBA" id="ARBA00022530"/>
    </source>
</evidence>
<evidence type="ECO:0000259" key="14">
    <source>
        <dbReference type="PROSITE" id="PS50089"/>
    </source>
</evidence>
<evidence type="ECO:0000256" key="6">
    <source>
        <dbReference type="ARBA" id="ARBA00022771"/>
    </source>
</evidence>
<evidence type="ECO:0000313" key="18">
    <source>
        <dbReference type="Proteomes" id="UP000830375"/>
    </source>
</evidence>
<reference evidence="17 18" key="1">
    <citation type="submission" date="2022-01" db="EMBL/GenBank/DDBJ databases">
        <title>A high-quality chromosome-level genome assembly of rohu carp, Labeo rohita.</title>
        <authorList>
            <person name="Arick M.A. II"/>
            <person name="Hsu C.-Y."/>
            <person name="Magbanua Z."/>
            <person name="Pechanova O."/>
            <person name="Grover C."/>
            <person name="Miller E."/>
            <person name="Thrash A."/>
            <person name="Ezzel L."/>
            <person name="Alam S."/>
            <person name="Benzie J."/>
            <person name="Hamilton M."/>
            <person name="Karsi A."/>
            <person name="Lawrence M.L."/>
            <person name="Peterson D.G."/>
        </authorList>
    </citation>
    <scope>NUCLEOTIDE SEQUENCE [LARGE SCALE GENOMIC DNA]</scope>
    <source>
        <strain evidence="18">BAU-BD-2019</strain>
        <tissue evidence="17">Blood</tissue>
    </source>
</reference>
<feature type="chain" id="PRO_5045206253" evidence="13">
    <location>
        <begin position="29"/>
        <end position="792"/>
    </location>
</feature>
<feature type="domain" description="GOLD" evidence="15">
    <location>
        <begin position="362"/>
        <end position="457"/>
    </location>
</feature>
<dbReference type="InterPro" id="IPR044004">
    <property type="entry name" value="TSP1_spondin_dom"/>
</dbReference>
<keyword evidence="4" id="KW-0479">Metal-binding</keyword>
<dbReference type="SMART" id="SM00209">
    <property type="entry name" value="TSP1"/>
    <property type="match status" value="1"/>
</dbReference>
<accession>A0ABQ8M5W5</accession>
<feature type="domain" description="Spondin" evidence="16">
    <location>
        <begin position="33"/>
        <end position="223"/>
    </location>
</feature>
<proteinExistence type="predicted"/>
<evidence type="ECO:0000256" key="4">
    <source>
        <dbReference type="ARBA" id="ARBA00022723"/>
    </source>
</evidence>
<dbReference type="InterPro" id="IPR000884">
    <property type="entry name" value="TSP1_rpt"/>
</dbReference>